<dbReference type="PROSITE" id="PS50835">
    <property type="entry name" value="IG_LIKE"/>
    <property type="match status" value="3"/>
</dbReference>
<accession>A0AAQ4DQW9</accession>
<dbReference type="SUPFAM" id="SSF48726">
    <property type="entry name" value="Immunoglobulin"/>
    <property type="match status" value="2"/>
</dbReference>
<feature type="non-terminal residue" evidence="4">
    <location>
        <position position="251"/>
    </location>
</feature>
<evidence type="ECO:0000259" key="3">
    <source>
        <dbReference type="PROSITE" id="PS50835"/>
    </source>
</evidence>
<dbReference type="Pfam" id="PF13927">
    <property type="entry name" value="Ig_3"/>
    <property type="match status" value="2"/>
</dbReference>
<dbReference type="PANTHER" id="PTHR10075:SF101">
    <property type="entry name" value="ZWEI IG DOMAIN PROTEIN ZIG-3"/>
    <property type="match status" value="1"/>
</dbReference>
<sequence>MGYAAVATGFLIVIFVQEGYHCSRAVPPRISPFSFPNNATVGQRGTAICTATEGDRPLSFRWLKNGRRLDSGDGTVTDNADFSVLKIESLDVNSSGNYTCVVTNLVGSASQSATLTVHAPPQWIQEPTNAVATSGETIRIPCQASGHPAPTISWTRADAPKVVPFVMPKNLLVGERISITCSAASGSKPLQFMWIKDDATLHRGGALRITDSADYSTLSIENLKISDAGNYTCVVSNSGGTVSHSDVLRVK</sequence>
<evidence type="ECO:0000313" key="5">
    <source>
        <dbReference type="Proteomes" id="UP001321473"/>
    </source>
</evidence>
<dbReference type="InterPro" id="IPR013783">
    <property type="entry name" value="Ig-like_fold"/>
</dbReference>
<feature type="chain" id="PRO_5042836111" description="Ig-like domain-containing protein" evidence="2">
    <location>
        <begin position="26"/>
        <end position="251"/>
    </location>
</feature>
<dbReference type="EMBL" id="JARKHS020027998">
    <property type="protein sequence ID" value="KAK8764859.1"/>
    <property type="molecule type" value="Genomic_DNA"/>
</dbReference>
<evidence type="ECO:0000313" key="4">
    <source>
        <dbReference type="EMBL" id="KAK8764859.1"/>
    </source>
</evidence>
<keyword evidence="1" id="KW-0393">Immunoglobulin domain</keyword>
<dbReference type="GO" id="GO:0007411">
    <property type="term" value="P:axon guidance"/>
    <property type="evidence" value="ECO:0007669"/>
    <property type="project" value="TreeGrafter"/>
</dbReference>
<protein>
    <recommendedName>
        <fullName evidence="3">Ig-like domain-containing protein</fullName>
    </recommendedName>
</protein>
<dbReference type="Gene3D" id="2.60.40.10">
    <property type="entry name" value="Immunoglobulins"/>
    <property type="match status" value="3"/>
</dbReference>
<dbReference type="GO" id="GO:0005886">
    <property type="term" value="C:plasma membrane"/>
    <property type="evidence" value="ECO:0007669"/>
    <property type="project" value="TreeGrafter"/>
</dbReference>
<reference evidence="4 5" key="1">
    <citation type="journal article" date="2023" name="Arcadia Sci">
        <title>De novo assembly of a long-read Amblyomma americanum tick genome.</title>
        <authorList>
            <person name="Chou S."/>
            <person name="Poskanzer K.E."/>
            <person name="Rollins M."/>
            <person name="Thuy-Boun P.S."/>
        </authorList>
    </citation>
    <scope>NUCLEOTIDE SEQUENCE [LARGE SCALE GENOMIC DNA]</scope>
    <source>
        <strain evidence="4">F_SG_1</strain>
        <tissue evidence="4">Salivary glands</tissue>
    </source>
</reference>
<dbReference type="InterPro" id="IPR013098">
    <property type="entry name" value="Ig_I-set"/>
</dbReference>
<dbReference type="GO" id="GO:0098632">
    <property type="term" value="F:cell-cell adhesion mediator activity"/>
    <property type="evidence" value="ECO:0007669"/>
    <property type="project" value="TreeGrafter"/>
</dbReference>
<feature type="domain" description="Ig-like" evidence="3">
    <location>
        <begin position="28"/>
        <end position="116"/>
    </location>
</feature>
<gene>
    <name evidence="4" type="ORF">V5799_032531</name>
</gene>
<name>A0AAQ4DQW9_AMBAM</name>
<proteinExistence type="predicted"/>
<feature type="domain" description="Ig-like" evidence="3">
    <location>
        <begin position="160"/>
        <end position="249"/>
    </location>
</feature>
<evidence type="ECO:0000256" key="2">
    <source>
        <dbReference type="SAM" id="SignalP"/>
    </source>
</evidence>
<evidence type="ECO:0000256" key="1">
    <source>
        <dbReference type="ARBA" id="ARBA00023319"/>
    </source>
</evidence>
<keyword evidence="5" id="KW-1185">Reference proteome</keyword>
<dbReference type="AlphaFoldDB" id="A0AAQ4DQW9"/>
<dbReference type="GO" id="GO:0070593">
    <property type="term" value="P:dendrite self-avoidance"/>
    <property type="evidence" value="ECO:0007669"/>
    <property type="project" value="TreeGrafter"/>
</dbReference>
<dbReference type="PANTHER" id="PTHR10075">
    <property type="entry name" value="BASIGIN RELATED"/>
    <property type="match status" value="1"/>
</dbReference>
<organism evidence="4 5">
    <name type="scientific">Amblyomma americanum</name>
    <name type="common">Lone star tick</name>
    <dbReference type="NCBI Taxonomy" id="6943"/>
    <lineage>
        <taxon>Eukaryota</taxon>
        <taxon>Metazoa</taxon>
        <taxon>Ecdysozoa</taxon>
        <taxon>Arthropoda</taxon>
        <taxon>Chelicerata</taxon>
        <taxon>Arachnida</taxon>
        <taxon>Acari</taxon>
        <taxon>Parasitiformes</taxon>
        <taxon>Ixodida</taxon>
        <taxon>Ixodoidea</taxon>
        <taxon>Ixodidae</taxon>
        <taxon>Amblyomminae</taxon>
        <taxon>Amblyomma</taxon>
    </lineage>
</organism>
<dbReference type="SMART" id="SM00409">
    <property type="entry name" value="IG"/>
    <property type="match status" value="2"/>
</dbReference>
<dbReference type="SMART" id="SM00408">
    <property type="entry name" value="IGc2"/>
    <property type="match status" value="2"/>
</dbReference>
<feature type="domain" description="Ig-like" evidence="3">
    <location>
        <begin position="121"/>
        <end position="156"/>
    </location>
</feature>
<dbReference type="InterPro" id="IPR003598">
    <property type="entry name" value="Ig_sub2"/>
</dbReference>
<dbReference type="InterPro" id="IPR007110">
    <property type="entry name" value="Ig-like_dom"/>
</dbReference>
<dbReference type="InterPro" id="IPR036179">
    <property type="entry name" value="Ig-like_dom_sf"/>
</dbReference>
<dbReference type="FunFam" id="2.60.40.10:FF:000333">
    <property type="entry name" value="Down syndrome cell adhesion molecule"/>
    <property type="match status" value="2"/>
</dbReference>
<dbReference type="Proteomes" id="UP001321473">
    <property type="component" value="Unassembled WGS sequence"/>
</dbReference>
<dbReference type="InterPro" id="IPR003599">
    <property type="entry name" value="Ig_sub"/>
</dbReference>
<dbReference type="GO" id="GO:0030424">
    <property type="term" value="C:axon"/>
    <property type="evidence" value="ECO:0007669"/>
    <property type="project" value="TreeGrafter"/>
</dbReference>
<dbReference type="Pfam" id="PF07679">
    <property type="entry name" value="I-set"/>
    <property type="match status" value="1"/>
</dbReference>
<comment type="caution">
    <text evidence="4">The sequence shown here is derived from an EMBL/GenBank/DDBJ whole genome shotgun (WGS) entry which is preliminary data.</text>
</comment>
<feature type="signal peptide" evidence="2">
    <location>
        <begin position="1"/>
        <end position="25"/>
    </location>
</feature>
<dbReference type="GO" id="GO:0007156">
    <property type="term" value="P:homophilic cell adhesion via plasma membrane adhesion molecules"/>
    <property type="evidence" value="ECO:0007669"/>
    <property type="project" value="TreeGrafter"/>
</dbReference>
<keyword evidence="2" id="KW-0732">Signal</keyword>